<dbReference type="Proteomes" id="UP000789901">
    <property type="component" value="Unassembled WGS sequence"/>
</dbReference>
<sequence length="134" mass="16058">YSFNKYEEINLLNNDFKCLQYWLSNIEIDDTINIGYERAIHLARHLEMNFISKDVYYFNIHKKFSTLQLEDFWNEDLNLEMSNNNEYNTDSGLSVSYCINNAIFKMNRNQEVNSDPEPKLSLEKLYIFCKVLVE</sequence>
<reference evidence="1 2" key="1">
    <citation type="submission" date="2021-06" db="EMBL/GenBank/DDBJ databases">
        <authorList>
            <person name="Kallberg Y."/>
            <person name="Tangrot J."/>
            <person name="Rosling A."/>
        </authorList>
    </citation>
    <scope>NUCLEOTIDE SEQUENCE [LARGE SCALE GENOMIC DNA]</scope>
    <source>
        <strain evidence="1 2">120-4 pot B 10/14</strain>
    </source>
</reference>
<protein>
    <submittedName>
        <fullName evidence="1">18593_t:CDS:1</fullName>
    </submittedName>
</protein>
<comment type="caution">
    <text evidence="1">The sequence shown here is derived from an EMBL/GenBank/DDBJ whole genome shotgun (WGS) entry which is preliminary data.</text>
</comment>
<evidence type="ECO:0000313" key="2">
    <source>
        <dbReference type="Proteomes" id="UP000789901"/>
    </source>
</evidence>
<proteinExistence type="predicted"/>
<evidence type="ECO:0000313" key="1">
    <source>
        <dbReference type="EMBL" id="CAG8852467.1"/>
    </source>
</evidence>
<keyword evidence="2" id="KW-1185">Reference proteome</keyword>
<gene>
    <name evidence="1" type="ORF">GMARGA_LOCUS41288</name>
</gene>
<dbReference type="EMBL" id="CAJVQB010112307">
    <property type="protein sequence ID" value="CAG8852467.1"/>
    <property type="molecule type" value="Genomic_DNA"/>
</dbReference>
<feature type="non-terminal residue" evidence="1">
    <location>
        <position position="1"/>
    </location>
</feature>
<organism evidence="1 2">
    <name type="scientific">Gigaspora margarita</name>
    <dbReference type="NCBI Taxonomy" id="4874"/>
    <lineage>
        <taxon>Eukaryota</taxon>
        <taxon>Fungi</taxon>
        <taxon>Fungi incertae sedis</taxon>
        <taxon>Mucoromycota</taxon>
        <taxon>Glomeromycotina</taxon>
        <taxon>Glomeromycetes</taxon>
        <taxon>Diversisporales</taxon>
        <taxon>Gigasporaceae</taxon>
        <taxon>Gigaspora</taxon>
    </lineage>
</organism>
<name>A0ABN7XBA8_GIGMA</name>
<accession>A0ABN7XBA8</accession>